<protein>
    <submittedName>
        <fullName evidence="7">D-2-hydroxyacid dehydrogenase</fullName>
    </submittedName>
    <submittedName>
        <fullName evidence="9">D-3-phosphoglycerate dehydrogenase</fullName>
    </submittedName>
</protein>
<dbReference type="EMBL" id="JXBB01000060">
    <property type="protein sequence ID" value="OAR03382.1"/>
    <property type="molecule type" value="Genomic_DNA"/>
</dbReference>
<evidence type="ECO:0000259" key="5">
    <source>
        <dbReference type="Pfam" id="PF00389"/>
    </source>
</evidence>
<dbReference type="Proteomes" id="UP000244180">
    <property type="component" value="Unassembled WGS sequence"/>
</dbReference>
<dbReference type="GO" id="GO:0016616">
    <property type="term" value="F:oxidoreductase activity, acting on the CH-OH group of donors, NAD or NADP as acceptor"/>
    <property type="evidence" value="ECO:0007669"/>
    <property type="project" value="InterPro"/>
</dbReference>
<dbReference type="SUPFAM" id="SSF52283">
    <property type="entry name" value="Formate/glycerate dehydrogenase catalytic domain-like"/>
    <property type="match status" value="1"/>
</dbReference>
<dbReference type="GO" id="GO:0051287">
    <property type="term" value="F:NAD binding"/>
    <property type="evidence" value="ECO:0007669"/>
    <property type="project" value="InterPro"/>
</dbReference>
<evidence type="ECO:0000259" key="6">
    <source>
        <dbReference type="Pfam" id="PF02826"/>
    </source>
</evidence>
<dbReference type="SUPFAM" id="SSF51735">
    <property type="entry name" value="NAD(P)-binding Rossmann-fold domains"/>
    <property type="match status" value="1"/>
</dbReference>
<dbReference type="Pfam" id="PF02826">
    <property type="entry name" value="2-Hacid_dh_C"/>
    <property type="match status" value="1"/>
</dbReference>
<dbReference type="InterPro" id="IPR036291">
    <property type="entry name" value="NAD(P)-bd_dom_sf"/>
</dbReference>
<proteinExistence type="inferred from homology"/>
<dbReference type="EMBL" id="JAHHQF010000040">
    <property type="protein sequence ID" value="MBT9281594.1"/>
    <property type="molecule type" value="Genomic_DNA"/>
</dbReference>
<dbReference type="EMBL" id="PEBV01000044">
    <property type="protein sequence ID" value="PTQ51542.1"/>
    <property type="molecule type" value="Genomic_DNA"/>
</dbReference>
<evidence type="ECO:0000256" key="3">
    <source>
        <dbReference type="ARBA" id="ARBA00023027"/>
    </source>
</evidence>
<dbReference type="CDD" id="cd05300">
    <property type="entry name" value="2-Hacid_dh_1"/>
    <property type="match status" value="1"/>
</dbReference>
<dbReference type="Gene3D" id="3.40.50.720">
    <property type="entry name" value="NAD(P)-binding Rossmann-like Domain"/>
    <property type="match status" value="2"/>
</dbReference>
<organism evidence="8 10">
    <name type="scientific">Hydrogenibacillus schlegelii</name>
    <name type="common">Bacillus schlegelii</name>
    <dbReference type="NCBI Taxonomy" id="1484"/>
    <lineage>
        <taxon>Bacteria</taxon>
        <taxon>Bacillati</taxon>
        <taxon>Bacillota</taxon>
        <taxon>Bacilli</taxon>
        <taxon>Bacillales</taxon>
        <taxon>Bacillales Family X. Incertae Sedis</taxon>
        <taxon>Hydrogenibacillus</taxon>
    </lineage>
</organism>
<dbReference type="Pfam" id="PF00389">
    <property type="entry name" value="2-Hacid_dh"/>
    <property type="match status" value="1"/>
</dbReference>
<reference evidence="7" key="3">
    <citation type="journal article" date="2021" name="Microbiology">
        <title>Metagenomic Analysis of the Microbial Community in the Underground Coal Fire Area (Kemerovo Region, Russia) Revealed Predominance of Thermophilic Members of the Phyla Deinococcus-thermus, Aquificae, and Firmicutes.</title>
        <authorList>
            <person name="Kadnikov V."/>
            <person name="Mardanov A.V."/>
            <person name="Beletsky A.V."/>
            <person name="Karnachuk O.V."/>
            <person name="Ravin N.V."/>
        </authorList>
    </citation>
    <scope>NUCLEOTIDE SEQUENCE</scope>
    <source>
        <strain evidence="7">RBS10-49</strain>
    </source>
</reference>
<evidence type="ECO:0000256" key="1">
    <source>
        <dbReference type="ARBA" id="ARBA00005854"/>
    </source>
</evidence>
<dbReference type="PANTHER" id="PTHR43333:SF1">
    <property type="entry name" value="D-ISOMER SPECIFIC 2-HYDROXYACID DEHYDROGENASE NAD-BINDING DOMAIN-CONTAINING PROTEIN"/>
    <property type="match status" value="1"/>
</dbReference>
<dbReference type="InterPro" id="IPR029753">
    <property type="entry name" value="D-isomer_DH_CS"/>
</dbReference>
<evidence type="ECO:0000313" key="10">
    <source>
        <dbReference type="Proteomes" id="UP000243024"/>
    </source>
</evidence>
<evidence type="ECO:0000313" key="7">
    <source>
        <dbReference type="EMBL" id="MBT9281594.1"/>
    </source>
</evidence>
<dbReference type="RefSeq" id="WP_066203055.1">
    <property type="nucleotide sequence ID" value="NZ_CBCSAS010000018.1"/>
</dbReference>
<evidence type="ECO:0000313" key="11">
    <source>
        <dbReference type="Proteomes" id="UP000244180"/>
    </source>
</evidence>
<keyword evidence="3" id="KW-0520">NAD</keyword>
<feature type="domain" description="D-isomer specific 2-hydroxyacid dehydrogenase catalytic" evidence="5">
    <location>
        <begin position="35"/>
        <end position="301"/>
    </location>
</feature>
<name>A0A132MH09_HYDSH</name>
<comment type="caution">
    <text evidence="8">The sequence shown here is derived from an EMBL/GenBank/DDBJ whole genome shotgun (WGS) entry which is preliminary data.</text>
</comment>
<dbReference type="AlphaFoldDB" id="A0A132MH09"/>
<dbReference type="PROSITE" id="PS00671">
    <property type="entry name" value="D_2_HYDROXYACID_DH_3"/>
    <property type="match status" value="1"/>
</dbReference>
<dbReference type="InterPro" id="IPR006139">
    <property type="entry name" value="D-isomer_2_OHA_DH_cat_dom"/>
</dbReference>
<evidence type="ECO:0000313" key="8">
    <source>
        <dbReference type="EMBL" id="OAR03382.1"/>
    </source>
</evidence>
<dbReference type="Proteomes" id="UP000748108">
    <property type="component" value="Unassembled WGS sequence"/>
</dbReference>
<keyword evidence="10" id="KW-1185">Reference proteome</keyword>
<feature type="domain" description="D-isomer specific 2-hydroxyacid dehydrogenase NAD-binding" evidence="6">
    <location>
        <begin position="103"/>
        <end position="277"/>
    </location>
</feature>
<dbReference type="OrthoDB" id="9805416at2"/>
<gene>
    <name evidence="9" type="ORF">HSCHL_1328</name>
    <name evidence="7" type="ORF">KM312_02850</name>
    <name evidence="8" type="ORF">SA87_01210</name>
</gene>
<reference evidence="8 10" key="1">
    <citation type="submission" date="2015-09" db="EMBL/GenBank/DDBJ databases">
        <title>Draft genome sequence of Hydrogenibacillus schlegelii DSM 2000.</title>
        <authorList>
            <person name="Hemp J."/>
        </authorList>
    </citation>
    <scope>NUCLEOTIDE SEQUENCE [LARGE SCALE GENOMIC DNA]</scope>
    <source>
        <strain evidence="8 10">MA 48</strain>
    </source>
</reference>
<comment type="similarity">
    <text evidence="1 4">Belongs to the D-isomer specific 2-hydroxyacid dehydrogenase family.</text>
</comment>
<dbReference type="InterPro" id="IPR006140">
    <property type="entry name" value="D-isomer_DH_NAD-bd"/>
</dbReference>
<accession>A0A132MH09</accession>
<keyword evidence="2 4" id="KW-0560">Oxidoreductase</keyword>
<evidence type="ECO:0000256" key="4">
    <source>
        <dbReference type="RuleBase" id="RU003719"/>
    </source>
</evidence>
<dbReference type="Proteomes" id="UP000243024">
    <property type="component" value="Unassembled WGS sequence"/>
</dbReference>
<dbReference type="PANTHER" id="PTHR43333">
    <property type="entry name" value="2-HACID_DH_C DOMAIN-CONTAINING PROTEIN"/>
    <property type="match status" value="1"/>
</dbReference>
<evidence type="ECO:0000313" key="9">
    <source>
        <dbReference type="EMBL" id="PTQ51542.1"/>
    </source>
</evidence>
<evidence type="ECO:0000256" key="2">
    <source>
        <dbReference type="ARBA" id="ARBA00023002"/>
    </source>
</evidence>
<reference evidence="9 11" key="2">
    <citation type="submission" date="2017-08" db="EMBL/GenBank/DDBJ databases">
        <title>Burning lignite coal seam in the remote Altai Mountains harbors a hydrogen-driven thermophilic microbial community.</title>
        <authorList>
            <person name="Kadnikov V.V."/>
            <person name="Mardanov A.V."/>
            <person name="Ivasenko D."/>
            <person name="Beletsky A.V."/>
            <person name="Karnachuk O.V."/>
            <person name="Ravin N.V."/>
        </authorList>
    </citation>
    <scope>NUCLEOTIDE SEQUENCE [LARGE SCALE GENOMIC DNA]</scope>
    <source>
        <strain evidence="9">AL33</strain>
    </source>
</reference>
<sequence length="316" mass="35012">MRVVVTARLADKHREALKGAFPDVPFDFVPSLSAAPAPSDTEVIVTYGDDLGADRLAAFSRLRWVMVLKSGIDGLPRETLLDRGIVVTNARGIHAIPMAEHVIGLLLAHVRRLYAFYEEQKARRWSPTLRVEELAGKTVLIVGAGAVGRAIAERLVPFGVRLLGIRRSAGALWPFERIGDLSALEDFLPEADIVVVVLPLTSATAGLFDRRRFSAMKPGAVFVNVGRGALVDEGALWEALQKERLSAAYLDVFADEPLPPEHPFWAFPRVILTPHVAGRTPHYLERALELFRRNLLRYRSGDLSGLENRVDLRRGY</sequence>
<dbReference type="STRING" id="1484.SA87_01210"/>